<dbReference type="EMBL" id="CP033896">
    <property type="protein sequence ID" value="AZA13208.1"/>
    <property type="molecule type" value="Genomic_DNA"/>
</dbReference>
<comment type="subcellular location">
    <subcellularLocation>
        <location evidence="1">Membrane</location>
        <topology evidence="1">Multi-pass membrane protein</topology>
    </subcellularLocation>
</comment>
<dbReference type="InterPro" id="IPR000292">
    <property type="entry name" value="For/NO2_transpt"/>
</dbReference>
<feature type="transmembrane region" description="Helical" evidence="6">
    <location>
        <begin position="36"/>
        <end position="55"/>
    </location>
</feature>
<dbReference type="GO" id="GO:0005886">
    <property type="term" value="C:plasma membrane"/>
    <property type="evidence" value="ECO:0007669"/>
    <property type="project" value="TreeGrafter"/>
</dbReference>
<feature type="transmembrane region" description="Helical" evidence="6">
    <location>
        <begin position="67"/>
        <end position="85"/>
    </location>
</feature>
<sequence length="282" mass="30479">MSSSQLDHSPVIDDEISEATANQINEGITRLSRSPLVLAITGIMGSLEIGIGLLAEFSVYEATGSKMLGSLAFAIGLIIIFLAHSELFTEGFLVPVSAVVAGKKSIWSLLKFWSMTFIGNIIGAAIIMWLLAIGYPNMHNYLMEKALHYAEMPLDGEHFVRAALGGMILTLVTRMHQHSEETMPKVLASAVGGFLLSATGIIHSILDTLFIFGGLMVDAPGITLGAWAAFVWWVALANLVGGLLLVSSFRFIRFKSLQRSQSIRHRDSADGAKVESETADQL</sequence>
<evidence type="ECO:0000256" key="5">
    <source>
        <dbReference type="ARBA" id="ARBA00049660"/>
    </source>
</evidence>
<evidence type="ECO:0000256" key="3">
    <source>
        <dbReference type="ARBA" id="ARBA00022989"/>
    </source>
</evidence>
<evidence type="ECO:0000256" key="4">
    <source>
        <dbReference type="ARBA" id="ARBA00023136"/>
    </source>
</evidence>
<dbReference type="AlphaFoldDB" id="A0A3G6J8I3"/>
<accession>A0A3G6J8I3</accession>
<evidence type="ECO:0000313" key="7">
    <source>
        <dbReference type="EMBL" id="AZA13208.1"/>
    </source>
</evidence>
<dbReference type="KEGG" id="ccho:CCHOA_03995"/>
<evidence type="ECO:0000313" key="8">
    <source>
        <dbReference type="Proteomes" id="UP000269019"/>
    </source>
</evidence>
<protein>
    <submittedName>
        <fullName evidence="7">Inner membrane protein YfdC</fullName>
    </submittedName>
</protein>
<dbReference type="RefSeq" id="WP_164472374.1">
    <property type="nucleotide sequence ID" value="NZ_CP033896.1"/>
</dbReference>
<dbReference type="Pfam" id="PF01226">
    <property type="entry name" value="Form_Nir_trans"/>
    <property type="match status" value="1"/>
</dbReference>
<keyword evidence="2 6" id="KW-0812">Transmembrane</keyword>
<evidence type="ECO:0000256" key="2">
    <source>
        <dbReference type="ARBA" id="ARBA00022692"/>
    </source>
</evidence>
<proteinExistence type="inferred from homology"/>
<dbReference type="Proteomes" id="UP000269019">
    <property type="component" value="Chromosome"/>
</dbReference>
<reference evidence="7 8" key="1">
    <citation type="submission" date="2018-11" db="EMBL/GenBank/DDBJ databases">
        <authorList>
            <person name="Kleinhagauer T."/>
            <person name="Glaeser S.P."/>
            <person name="Spergser J."/>
            <person name="Ruckert C."/>
            <person name="Kaempfer P."/>
            <person name="Busse H.-J."/>
        </authorList>
    </citation>
    <scope>NUCLEOTIDE SEQUENCE [LARGE SCALE GENOMIC DNA]</scope>
    <source>
        <strain evidence="7 8">200CH</strain>
    </source>
</reference>
<dbReference type="InterPro" id="IPR023271">
    <property type="entry name" value="Aquaporin-like"/>
</dbReference>
<feature type="transmembrane region" description="Helical" evidence="6">
    <location>
        <begin position="226"/>
        <end position="252"/>
    </location>
</feature>
<gene>
    <name evidence="7" type="primary">yfdC</name>
    <name evidence="7" type="ORF">CCHOA_03995</name>
</gene>
<keyword evidence="4 6" id="KW-0472">Membrane</keyword>
<comment type="similarity">
    <text evidence="5">Belongs to the FNT transporter (TC 1.A.16) family.</text>
</comment>
<keyword evidence="3 6" id="KW-1133">Transmembrane helix</keyword>
<evidence type="ECO:0000256" key="1">
    <source>
        <dbReference type="ARBA" id="ARBA00004141"/>
    </source>
</evidence>
<organism evidence="7 8">
    <name type="scientific">Corynebacterium choanae</name>
    <dbReference type="NCBI Taxonomy" id="1862358"/>
    <lineage>
        <taxon>Bacteria</taxon>
        <taxon>Bacillati</taxon>
        <taxon>Actinomycetota</taxon>
        <taxon>Actinomycetes</taxon>
        <taxon>Mycobacteriales</taxon>
        <taxon>Corynebacteriaceae</taxon>
        <taxon>Corynebacterium</taxon>
    </lineage>
</organism>
<feature type="transmembrane region" description="Helical" evidence="6">
    <location>
        <begin position="186"/>
        <end position="206"/>
    </location>
</feature>
<dbReference type="GO" id="GO:0015499">
    <property type="term" value="F:formate transmembrane transporter activity"/>
    <property type="evidence" value="ECO:0007669"/>
    <property type="project" value="TreeGrafter"/>
</dbReference>
<dbReference type="PANTHER" id="PTHR30520:SF6">
    <property type="entry name" value="FORMATE_NITRATE FAMILY TRANSPORTER (EUROFUNG)"/>
    <property type="match status" value="1"/>
</dbReference>
<dbReference type="Gene3D" id="1.20.1080.10">
    <property type="entry name" value="Glycerol uptake facilitator protein"/>
    <property type="match status" value="1"/>
</dbReference>
<keyword evidence="8" id="KW-1185">Reference proteome</keyword>
<evidence type="ECO:0000256" key="6">
    <source>
        <dbReference type="SAM" id="Phobius"/>
    </source>
</evidence>
<dbReference type="PANTHER" id="PTHR30520">
    <property type="entry name" value="FORMATE TRANSPORTER-RELATED"/>
    <property type="match status" value="1"/>
</dbReference>
<name>A0A3G6J8I3_9CORY</name>
<feature type="transmembrane region" description="Helical" evidence="6">
    <location>
        <begin position="117"/>
        <end position="138"/>
    </location>
</feature>